<keyword evidence="5" id="KW-1185">Reference proteome</keyword>
<feature type="domain" description="Cas10/Cmr2 second palm" evidence="3">
    <location>
        <begin position="423"/>
        <end position="531"/>
    </location>
</feature>
<evidence type="ECO:0000313" key="5">
    <source>
        <dbReference type="Proteomes" id="UP000218418"/>
    </source>
</evidence>
<evidence type="ECO:0000256" key="1">
    <source>
        <dbReference type="ARBA" id="ARBA00022741"/>
    </source>
</evidence>
<dbReference type="AlphaFoldDB" id="A0A1Z4LPA3"/>
<organism evidence="4 5">
    <name type="scientific">Calothrix parasitica NIES-267</name>
    <dbReference type="NCBI Taxonomy" id="1973488"/>
    <lineage>
        <taxon>Bacteria</taxon>
        <taxon>Bacillati</taxon>
        <taxon>Cyanobacteriota</taxon>
        <taxon>Cyanophyceae</taxon>
        <taxon>Nostocales</taxon>
        <taxon>Calotrichaceae</taxon>
        <taxon>Calothrix</taxon>
    </lineage>
</organism>
<dbReference type="Proteomes" id="UP000218418">
    <property type="component" value="Chromosome"/>
</dbReference>
<dbReference type="InterPro" id="IPR054767">
    <property type="entry name" value="Cas10-Cmr2_palm2"/>
</dbReference>
<proteinExistence type="predicted"/>
<dbReference type="InterPro" id="IPR013407">
    <property type="entry name" value="CRISPR-assoc_prot_Cmr2"/>
</dbReference>
<reference evidence="4 5" key="1">
    <citation type="submission" date="2017-06" db="EMBL/GenBank/DDBJ databases">
        <title>Genome sequencing of cyanobaciteial culture collection at National Institute for Environmental Studies (NIES).</title>
        <authorList>
            <person name="Hirose Y."/>
            <person name="Shimura Y."/>
            <person name="Fujisawa T."/>
            <person name="Nakamura Y."/>
            <person name="Kawachi M."/>
        </authorList>
    </citation>
    <scope>NUCLEOTIDE SEQUENCE [LARGE SCALE GENOMIC DNA]</scope>
    <source>
        <strain evidence="4 5">NIES-267</strain>
    </source>
</reference>
<keyword evidence="1" id="KW-0547">Nucleotide-binding</keyword>
<dbReference type="NCBIfam" id="TIGR02577">
    <property type="entry name" value="cas_TM1794_Cmr2"/>
    <property type="match status" value="1"/>
</dbReference>
<dbReference type="Pfam" id="PF22335">
    <property type="entry name" value="Cas10-Cmr2_palm2"/>
    <property type="match status" value="1"/>
</dbReference>
<gene>
    <name evidence="4" type="ORF">NIES267_25760</name>
</gene>
<dbReference type="EMBL" id="AP018227">
    <property type="protein sequence ID" value="BAY83090.1"/>
    <property type="molecule type" value="Genomic_DNA"/>
</dbReference>
<dbReference type="InterPro" id="IPR043128">
    <property type="entry name" value="Rev_trsase/Diguanyl_cyclase"/>
</dbReference>
<protein>
    <submittedName>
        <fullName evidence="4">Crm2 family CRISPR-associated protein</fullName>
    </submittedName>
</protein>
<name>A0A1Z4LPA3_9CYAN</name>
<accession>A0A1Z4LPA3</accession>
<dbReference type="GO" id="GO:0051607">
    <property type="term" value="P:defense response to virus"/>
    <property type="evidence" value="ECO:0007669"/>
    <property type="project" value="UniProtKB-KW"/>
</dbReference>
<evidence type="ECO:0000259" key="3">
    <source>
        <dbReference type="Pfam" id="PF22335"/>
    </source>
</evidence>
<evidence type="ECO:0000313" key="4">
    <source>
        <dbReference type="EMBL" id="BAY83090.1"/>
    </source>
</evidence>
<dbReference type="Gene3D" id="3.30.70.270">
    <property type="match status" value="1"/>
</dbReference>
<evidence type="ECO:0000256" key="2">
    <source>
        <dbReference type="ARBA" id="ARBA00023118"/>
    </source>
</evidence>
<sequence length="784" mass="90241">MVDKMRPISIGIAWCLVWGEARKTDNWDLLEQTRSALINDGELPDKFNSIVKEVEGLDNLEFPQTLDELNKFTGRYSQLWNSKIGLVYGGATKIKQYLFEESKLPDIRGGSALLDRINLVDLPAFFGVTPKVDKKLKTPNYSFQCADVRSWLNNNFPQKADGEAKLSDALIEQLIIYSTGGNILAFCPAAFVDDLANAIEKRYQIETLTANSCAVGDCFKLFEIKFGLLRDNIEETFWFDKYKEKYQHPIVEAYFGKIKIDSENLEEKIIENFQNRKSFNELTTKLAVQFNQRRNGYPNEKRPSRRYPAMFETHPYLRRDGVEKRCSIAQVSEITGQPHFSEASIRKRCIGDRAKKDIKGIPSWYQELKLDWQPGIIESWTNKFETFLKQNSEQYQKYCQNHNLDDVETLPSLTHLGKVSNGYIAYIYADGNNMGGYIQKIRTPEQYKNFSEDVDNATRYSVYQALAENLHPRELQGIDESTSRLKNGDFIHPFEIITIGGDDIIIIVAADKALEIAKMIGEQFEKILLKNVGIENVKIKDCYRVKSTNKPVELNKIHRYSWKTAPSSQCTLSISSGVLITSYNTPVYYAKKLYEQLLKSAKKRAKKLNKVGYCGGTVDFLTLKSVTMISSNIEEFRQEALVKERGAKLQLYAAPYTLHELGGLIKSVKALKKAEFPKSQIYQIRSFLERGKQTAILNYRYFRVRLKPENSNLLKKEFEEVWCRAKTNGGNLAPWMYDDGKLENPKSPEAFYETIWRELVDIYDFVEKDELENNEENLITAEIK</sequence>
<dbReference type="GO" id="GO:0000166">
    <property type="term" value="F:nucleotide binding"/>
    <property type="evidence" value="ECO:0007669"/>
    <property type="project" value="UniProtKB-KW"/>
</dbReference>
<dbReference type="OrthoDB" id="442064at2"/>
<keyword evidence="2" id="KW-0051">Antiviral defense</keyword>